<feature type="transmembrane region" description="Helical" evidence="7">
    <location>
        <begin position="67"/>
        <end position="91"/>
    </location>
</feature>
<comment type="subcellular location">
    <subcellularLocation>
        <location evidence="1">Membrane</location>
        <topology evidence="1">Multi-pass membrane protein</topology>
    </subcellularLocation>
</comment>
<dbReference type="InterPro" id="IPR003663">
    <property type="entry name" value="Sugar/inositol_transpt"/>
</dbReference>
<evidence type="ECO:0000256" key="6">
    <source>
        <dbReference type="ARBA" id="ARBA00023136"/>
    </source>
</evidence>
<sequence>MSEETDSQLLGITKYQLFCVLAASISSVNTGWNIAVPNIPNDIISKCAVALKHNINGLPSCVPVSSYIWGLAVGSHALGALIGANACMWFADKYGRRFVLLYSNVIGIVSAILVGLAVNIDMLISGRVIAGIAQGAANGTFSCYVTEVTTPRARNSLAAMTQMAVIVGQMLGIVCSLGMLRPPLWRVLFSLTGAFCIASFLILPLCTESPKWLITKGKLDKAQKGLRRLRKGTDITREFEKMVAETQNSGDGNECTASLLDIVTNRTPENLRHQLLVASMSMVFQQASGISMLGFFSTTLFNTISSTGETKNFRPKLAQILSAVLFVVGMVSTFAGMLLATHVGRRTLMLAAHGAMCIFSVFLSLGSLLHLPALAITMSYLFFAVFFVGPGPIPWAIPSEITPTYAVGSMTAINNSVVYISAFISGLVFEPMLTAMGGYTFLLFAATNALAAVFFCLFLPETKSKHVADVVKVHSVGVHSVLQAKYKVDSRF</sequence>
<protein>
    <submittedName>
        <fullName evidence="9">Bifunctional purine biosynthesis protein PurH</fullName>
    </submittedName>
</protein>
<evidence type="ECO:0000256" key="1">
    <source>
        <dbReference type="ARBA" id="ARBA00004141"/>
    </source>
</evidence>
<dbReference type="Gene3D" id="1.20.1250.20">
    <property type="entry name" value="MFS general substrate transporter like domains"/>
    <property type="match status" value="1"/>
</dbReference>
<dbReference type="PROSITE" id="PS50850">
    <property type="entry name" value="MFS"/>
    <property type="match status" value="1"/>
</dbReference>
<keyword evidence="3" id="KW-0813">Transport</keyword>
<dbReference type="SUPFAM" id="SSF103473">
    <property type="entry name" value="MFS general substrate transporter"/>
    <property type="match status" value="1"/>
</dbReference>
<feature type="transmembrane region" description="Helical" evidence="7">
    <location>
        <begin position="185"/>
        <end position="206"/>
    </location>
</feature>
<evidence type="ECO:0000256" key="4">
    <source>
        <dbReference type="ARBA" id="ARBA00022692"/>
    </source>
</evidence>
<dbReference type="EMBL" id="JANBQD010000065">
    <property type="protein sequence ID" value="KAJ1989603.1"/>
    <property type="molecule type" value="Genomic_DNA"/>
</dbReference>
<name>A0ABQ8PIE7_9FUNG</name>
<dbReference type="PANTHER" id="PTHR23503:SF8">
    <property type="entry name" value="FACILITATED GLUCOSE TRANSPORTER PROTEIN 1"/>
    <property type="match status" value="1"/>
</dbReference>
<feature type="transmembrane region" description="Helical" evidence="7">
    <location>
        <begin position="98"/>
        <end position="118"/>
    </location>
</feature>
<dbReference type="Proteomes" id="UP001151295">
    <property type="component" value="Unassembled WGS sequence"/>
</dbReference>
<evidence type="ECO:0000256" key="7">
    <source>
        <dbReference type="SAM" id="Phobius"/>
    </source>
</evidence>
<dbReference type="InterPro" id="IPR045263">
    <property type="entry name" value="GLUT"/>
</dbReference>
<dbReference type="PANTHER" id="PTHR23503">
    <property type="entry name" value="SOLUTE CARRIER FAMILY 2"/>
    <property type="match status" value="1"/>
</dbReference>
<organism evidence="9 10">
    <name type="scientific">Coemansia umbellata</name>
    <dbReference type="NCBI Taxonomy" id="1424467"/>
    <lineage>
        <taxon>Eukaryota</taxon>
        <taxon>Fungi</taxon>
        <taxon>Fungi incertae sedis</taxon>
        <taxon>Zoopagomycota</taxon>
        <taxon>Kickxellomycotina</taxon>
        <taxon>Kickxellomycetes</taxon>
        <taxon>Kickxellales</taxon>
        <taxon>Kickxellaceae</taxon>
        <taxon>Coemansia</taxon>
    </lineage>
</organism>
<feature type="domain" description="Major facilitator superfamily (MFS) profile" evidence="8">
    <location>
        <begin position="19"/>
        <end position="463"/>
    </location>
</feature>
<feature type="transmembrane region" description="Helical" evidence="7">
    <location>
        <begin position="157"/>
        <end position="179"/>
    </location>
</feature>
<gene>
    <name evidence="9" type="primary">HGT20_7</name>
    <name evidence="9" type="ORF">EDC05_004569</name>
</gene>
<feature type="transmembrane region" description="Helical" evidence="7">
    <location>
        <begin position="371"/>
        <end position="393"/>
    </location>
</feature>
<dbReference type="PRINTS" id="PR00171">
    <property type="entry name" value="SUGRTRNSPORT"/>
</dbReference>
<proteinExistence type="inferred from homology"/>
<keyword evidence="10" id="KW-1185">Reference proteome</keyword>
<dbReference type="InterPro" id="IPR005828">
    <property type="entry name" value="MFS_sugar_transport-like"/>
</dbReference>
<reference evidence="9" key="1">
    <citation type="submission" date="2022-07" db="EMBL/GenBank/DDBJ databases">
        <title>Phylogenomic reconstructions and comparative analyses of Kickxellomycotina fungi.</title>
        <authorList>
            <person name="Reynolds N.K."/>
            <person name="Stajich J.E."/>
            <person name="Barry K."/>
            <person name="Grigoriev I.V."/>
            <person name="Crous P."/>
            <person name="Smith M.E."/>
        </authorList>
    </citation>
    <scope>NUCLEOTIDE SEQUENCE</scope>
    <source>
        <strain evidence="9">BCRC 34882</strain>
    </source>
</reference>
<evidence type="ECO:0000256" key="3">
    <source>
        <dbReference type="ARBA" id="ARBA00022448"/>
    </source>
</evidence>
<keyword evidence="5 7" id="KW-1133">Transmembrane helix</keyword>
<feature type="transmembrane region" description="Helical" evidence="7">
    <location>
        <begin position="317"/>
        <end position="340"/>
    </location>
</feature>
<dbReference type="Pfam" id="PF00083">
    <property type="entry name" value="Sugar_tr"/>
    <property type="match status" value="1"/>
</dbReference>
<evidence type="ECO:0000313" key="10">
    <source>
        <dbReference type="Proteomes" id="UP001151295"/>
    </source>
</evidence>
<dbReference type="InterPro" id="IPR020846">
    <property type="entry name" value="MFS_dom"/>
</dbReference>
<accession>A0ABQ8PIE7</accession>
<keyword evidence="4 7" id="KW-0812">Transmembrane</keyword>
<comment type="caution">
    <text evidence="9">The sequence shown here is derived from an EMBL/GenBank/DDBJ whole genome shotgun (WGS) entry which is preliminary data.</text>
</comment>
<feature type="transmembrane region" description="Helical" evidence="7">
    <location>
        <begin position="347"/>
        <end position="365"/>
    </location>
</feature>
<evidence type="ECO:0000259" key="8">
    <source>
        <dbReference type="PROSITE" id="PS50850"/>
    </source>
</evidence>
<feature type="transmembrane region" description="Helical" evidence="7">
    <location>
        <begin position="405"/>
        <end position="429"/>
    </location>
</feature>
<keyword evidence="6 7" id="KW-0472">Membrane</keyword>
<dbReference type="InterPro" id="IPR005829">
    <property type="entry name" value="Sugar_transporter_CS"/>
</dbReference>
<feature type="transmembrane region" description="Helical" evidence="7">
    <location>
        <begin position="441"/>
        <end position="459"/>
    </location>
</feature>
<dbReference type="PROSITE" id="PS00217">
    <property type="entry name" value="SUGAR_TRANSPORT_2"/>
    <property type="match status" value="1"/>
</dbReference>
<comment type="similarity">
    <text evidence="2">Belongs to the major facilitator superfamily. Sugar transporter (TC 2.A.1.1) family.</text>
</comment>
<evidence type="ECO:0000256" key="2">
    <source>
        <dbReference type="ARBA" id="ARBA00010992"/>
    </source>
</evidence>
<evidence type="ECO:0000256" key="5">
    <source>
        <dbReference type="ARBA" id="ARBA00022989"/>
    </source>
</evidence>
<dbReference type="InterPro" id="IPR036259">
    <property type="entry name" value="MFS_trans_sf"/>
</dbReference>
<evidence type="ECO:0000313" key="9">
    <source>
        <dbReference type="EMBL" id="KAJ1989603.1"/>
    </source>
</evidence>
<feature type="transmembrane region" description="Helical" evidence="7">
    <location>
        <begin position="275"/>
        <end position="297"/>
    </location>
</feature>